<keyword evidence="2" id="KW-1185">Reference proteome</keyword>
<dbReference type="EMBL" id="LRQG01000002">
    <property type="protein sequence ID" value="KXA45134.1"/>
    <property type="molecule type" value="Genomic_DNA"/>
</dbReference>
<dbReference type="Proteomes" id="UP000070533">
    <property type="component" value="Unassembled WGS sequence"/>
</dbReference>
<dbReference type="PATRIC" id="fig|28128.5.peg.100"/>
<dbReference type="AlphaFoldDB" id="A0A133QQG7"/>
<name>A0A133QQG7_9BACT</name>
<evidence type="ECO:0000313" key="2">
    <source>
        <dbReference type="Proteomes" id="UP000070533"/>
    </source>
</evidence>
<sequence>MIAEQLVCRSLEYVADYGDSEWREVTDKRTQSIRKPYCRHLIVK</sequence>
<gene>
    <name evidence="1" type="ORF">HMPREF3226_00101</name>
</gene>
<dbReference type="STRING" id="28128.HMPREF3226_00101"/>
<evidence type="ECO:0000313" key="1">
    <source>
        <dbReference type="EMBL" id="KXA45134.1"/>
    </source>
</evidence>
<accession>A0A133QQG7</accession>
<proteinExistence type="predicted"/>
<comment type="caution">
    <text evidence="1">The sequence shown here is derived from an EMBL/GenBank/DDBJ whole genome shotgun (WGS) entry which is preliminary data.</text>
</comment>
<protein>
    <submittedName>
        <fullName evidence="1">Uncharacterized protein</fullName>
    </submittedName>
</protein>
<reference evidence="2" key="1">
    <citation type="submission" date="2016-01" db="EMBL/GenBank/DDBJ databases">
        <authorList>
            <person name="Mitreva M."/>
            <person name="Pepin K.H."/>
            <person name="Mihindukulasuriya K.A."/>
            <person name="Fulton R."/>
            <person name="Fronick C."/>
            <person name="O'Laughlin M."/>
            <person name="Miner T."/>
            <person name="Herter B."/>
            <person name="Rosa B.A."/>
            <person name="Cordes M."/>
            <person name="Tomlinson C."/>
            <person name="Wollam A."/>
            <person name="Palsikar V.B."/>
            <person name="Mardis E.R."/>
            <person name="Wilson R.K."/>
        </authorList>
    </citation>
    <scope>NUCLEOTIDE SEQUENCE [LARGE SCALE GENOMIC DNA]</scope>
    <source>
        <strain evidence="2">MJR7716</strain>
    </source>
</reference>
<organism evidence="1 2">
    <name type="scientific">Prevotella corporis</name>
    <dbReference type="NCBI Taxonomy" id="28128"/>
    <lineage>
        <taxon>Bacteria</taxon>
        <taxon>Pseudomonadati</taxon>
        <taxon>Bacteroidota</taxon>
        <taxon>Bacteroidia</taxon>
        <taxon>Bacteroidales</taxon>
        <taxon>Prevotellaceae</taxon>
        <taxon>Prevotella</taxon>
    </lineage>
</organism>